<dbReference type="InterPro" id="IPR038332">
    <property type="entry name" value="PPE_sf"/>
</dbReference>
<evidence type="ECO:0000313" key="6">
    <source>
        <dbReference type="Proteomes" id="UP001055200"/>
    </source>
</evidence>
<dbReference type="InterPro" id="IPR043641">
    <property type="entry name" value="PPE-PPW_C"/>
</dbReference>
<dbReference type="InterPro" id="IPR000030">
    <property type="entry name" value="PPE_dom"/>
</dbReference>
<dbReference type="EMBL" id="CP092365">
    <property type="protein sequence ID" value="ULN54159.1"/>
    <property type="molecule type" value="Genomic_DNA"/>
</dbReference>
<dbReference type="SUPFAM" id="SSF140459">
    <property type="entry name" value="PE/PPE dimer-like"/>
    <property type="match status" value="1"/>
</dbReference>
<name>A0ABY3U2H8_9MYCO</name>
<dbReference type="Proteomes" id="UP001055200">
    <property type="component" value="Chromosome"/>
</dbReference>
<dbReference type="RefSeq" id="WP_240172359.1">
    <property type="nucleotide sequence ID" value="NZ_CP092365.1"/>
</dbReference>
<feature type="domain" description="PPE-PPW subfamily C-terminal" evidence="4">
    <location>
        <begin position="483"/>
        <end position="528"/>
    </location>
</feature>
<feature type="domain" description="PPE" evidence="3">
    <location>
        <begin position="6"/>
        <end position="168"/>
    </location>
</feature>
<accession>A0ABY3U2H8</accession>
<evidence type="ECO:0000313" key="5">
    <source>
        <dbReference type="EMBL" id="ULN54159.1"/>
    </source>
</evidence>
<protein>
    <submittedName>
        <fullName evidence="5">PPE family protein</fullName>
    </submittedName>
</protein>
<dbReference type="PANTHER" id="PTHR46766:SF1">
    <property type="entry name" value="GLUTAMINE-RICH PROTEIN 2"/>
    <property type="match status" value="1"/>
</dbReference>
<feature type="compositionally biased region" description="Pro residues" evidence="2">
    <location>
        <begin position="366"/>
        <end position="391"/>
    </location>
</feature>
<feature type="region of interest" description="Disordered" evidence="2">
    <location>
        <begin position="347"/>
        <end position="395"/>
    </location>
</feature>
<evidence type="ECO:0000256" key="2">
    <source>
        <dbReference type="SAM" id="MobiDB-lite"/>
    </source>
</evidence>
<comment type="similarity">
    <text evidence="1">Belongs to the mycobacterial PPE family.</text>
</comment>
<feature type="region of interest" description="Disordered" evidence="2">
    <location>
        <begin position="516"/>
        <end position="535"/>
    </location>
</feature>
<dbReference type="PANTHER" id="PTHR46766">
    <property type="entry name" value="GLUTAMINE-RICH PROTEIN 2"/>
    <property type="match status" value="1"/>
</dbReference>
<sequence>MTAPIFMASPPEVWSTSLSSGPGPGALQAAASSWQALSIEYAEVSAELTTLLGDVEAAAWQGPSAAAYGAAHMPFLAWLTEASGKSAAAAAQHEVAASAYVGALAAMPTMAELTANHVVHGVLIATNFFGINTIPIALNEADYLRMWAQAAATMTTYHAVSTTAVATTPQTTAAPMIMKADMDRMSSAAGDPANGGKPPMYWMMGDHIPQSLEDWYHALFPPQFNPFDPGSFGKMSPSLVKFLPRIGEMFTAYSGNPAQLVEAMFFLGAQFIVHRTLFLTWIVLNNPAMFGTFITANPIYSAGLAAIPLVAAPAVAAPAAGLAGLAGLGSITPVPPVVAAPPMAPMPPPGSAPSPPPTMPSAPATPATPPPSAPAVPSTAPPPSGPPPAPVLGPESTMAAHNAIYPYLATAVSSRSGEVERRRKPAPSSQEAEREASAATAQHAQDRQRRRRRKKMTMVGRGYEYMDLEPEPDEGSPGGARVVASGLGAANVGFAGTAGAVTAPAGLTSVVDDTSTSAHRMPMMPGSWQGTTPPE</sequence>
<feature type="compositionally biased region" description="Pro residues" evidence="2">
    <location>
        <begin position="347"/>
        <end position="360"/>
    </location>
</feature>
<gene>
    <name evidence="5" type="ORF">MIU77_07825</name>
</gene>
<reference evidence="5" key="1">
    <citation type="submission" date="2022-08" db="EMBL/GenBank/DDBJ databases">
        <title>Complete genome sequence of 14 non-tuberculosis mycobacteria type-strains.</title>
        <authorList>
            <person name="Igarashi Y."/>
            <person name="Osugi A."/>
            <person name="Mitarai S."/>
        </authorList>
    </citation>
    <scope>NUCLEOTIDE SEQUENCE</scope>
    <source>
        <strain evidence="5">DSM 45575</strain>
    </source>
</reference>
<evidence type="ECO:0000256" key="1">
    <source>
        <dbReference type="ARBA" id="ARBA00010652"/>
    </source>
</evidence>
<dbReference type="Gene3D" id="1.20.1260.20">
    <property type="entry name" value="PPE superfamily"/>
    <property type="match status" value="1"/>
</dbReference>
<dbReference type="Pfam" id="PF18878">
    <property type="entry name" value="PPE-PPW"/>
    <property type="match status" value="1"/>
</dbReference>
<keyword evidence="6" id="KW-1185">Reference proteome</keyword>
<feature type="region of interest" description="Disordered" evidence="2">
    <location>
        <begin position="413"/>
        <end position="458"/>
    </location>
</feature>
<evidence type="ECO:0000259" key="4">
    <source>
        <dbReference type="Pfam" id="PF18878"/>
    </source>
</evidence>
<evidence type="ECO:0000259" key="3">
    <source>
        <dbReference type="Pfam" id="PF00823"/>
    </source>
</evidence>
<organism evidence="5 6">
    <name type="scientific">Mycolicibacillus parakoreensis</name>
    <dbReference type="NCBI Taxonomy" id="1069221"/>
    <lineage>
        <taxon>Bacteria</taxon>
        <taxon>Bacillati</taxon>
        <taxon>Actinomycetota</taxon>
        <taxon>Actinomycetes</taxon>
        <taxon>Mycobacteriales</taxon>
        <taxon>Mycobacteriaceae</taxon>
        <taxon>Mycolicibacillus</taxon>
    </lineage>
</organism>
<dbReference type="Pfam" id="PF00823">
    <property type="entry name" value="PPE"/>
    <property type="match status" value="1"/>
</dbReference>
<proteinExistence type="inferred from homology"/>